<name>A0A1E4THL4_9ASCO</name>
<keyword evidence="3" id="KW-1185">Reference proteome</keyword>
<feature type="compositionally biased region" description="Polar residues" evidence="1">
    <location>
        <begin position="476"/>
        <end position="488"/>
    </location>
</feature>
<dbReference type="PANTHER" id="PTHR31010:SF2">
    <property type="entry name" value="RAN-SPECIFIC GTPASE-ACTIVATING PROTEIN 30"/>
    <property type="match status" value="1"/>
</dbReference>
<dbReference type="GO" id="GO:0005634">
    <property type="term" value="C:nucleus"/>
    <property type="evidence" value="ECO:0007669"/>
    <property type="project" value="TreeGrafter"/>
</dbReference>
<dbReference type="GO" id="GO:0005737">
    <property type="term" value="C:cytoplasm"/>
    <property type="evidence" value="ECO:0007669"/>
    <property type="project" value="TreeGrafter"/>
</dbReference>
<evidence type="ECO:0000313" key="2">
    <source>
        <dbReference type="EMBL" id="ODV91229.1"/>
    </source>
</evidence>
<organism evidence="2 3">
    <name type="scientific">Tortispora caseinolytica NRRL Y-17796</name>
    <dbReference type="NCBI Taxonomy" id="767744"/>
    <lineage>
        <taxon>Eukaryota</taxon>
        <taxon>Fungi</taxon>
        <taxon>Dikarya</taxon>
        <taxon>Ascomycota</taxon>
        <taxon>Saccharomycotina</taxon>
        <taxon>Trigonopsidomycetes</taxon>
        <taxon>Trigonopsidales</taxon>
        <taxon>Trigonopsidaceae</taxon>
        <taxon>Tortispora</taxon>
    </lineage>
</organism>
<sequence>MDDFLTKARTQAVSFAIKSGFSLASAYAIKAIGQYTEKLPESETRSLRFLKEKLRIKINIVVPATDLIQLVAARGNSSIDSAVELANDLRSEIDQFHMYVDRSLDDSMLSKFSQSNIAEIENRMKLLIAKLDDVIPLLTLALTISGATLNASLPKTISPSRLLQAAKYIGDTNTRAFEALKPAENSSPDVYINVGPEFILKLYTVSTTNVASKTWKYCWREEFAKCRVQLRRAVRLSNASKSDFYTYELKLCEDLNDGLYHEESEIANTSNGFPEGLTKTLSVSGISKLFFSASGKLLEVDDCTSPVLILKLNKHFQTTSDTSKFEVSKLNDPTSIDWFAFELWKNYADADTDDENTERDEENQCALIENGLTESFKGMSLNSDNLTTLRPSLSLLECLLRLAALQQNDQESMYSITDERISLYLHDEDDTLATSTRPDYEQHIPAGLLHRFNTSVEQHGPYIAPTESSPERPKTSRSNVFTTPSTNHKPFLKHMELSSKPISNDSGIDFSDMSPWEKDRLRSMAMDANESPLKATIKFE</sequence>
<accession>A0A1E4THL4</accession>
<evidence type="ECO:0000256" key="1">
    <source>
        <dbReference type="SAM" id="MobiDB-lite"/>
    </source>
</evidence>
<evidence type="ECO:0008006" key="4">
    <source>
        <dbReference type="Google" id="ProtNLM"/>
    </source>
</evidence>
<gene>
    <name evidence="2" type="ORF">CANCADRAFT_44837</name>
</gene>
<feature type="region of interest" description="Disordered" evidence="1">
    <location>
        <begin position="462"/>
        <end position="489"/>
    </location>
</feature>
<reference evidence="3" key="1">
    <citation type="submission" date="2016-02" db="EMBL/GenBank/DDBJ databases">
        <title>Comparative genomics of biotechnologically important yeasts.</title>
        <authorList>
            <consortium name="DOE Joint Genome Institute"/>
            <person name="Riley R."/>
            <person name="Haridas S."/>
            <person name="Wolfe K.H."/>
            <person name="Lopes M.R."/>
            <person name="Hittinger C.T."/>
            <person name="Goker M."/>
            <person name="Salamov A."/>
            <person name="Wisecaver J."/>
            <person name="Long T.M."/>
            <person name="Aerts A.L."/>
            <person name="Barry K."/>
            <person name="Choi C."/>
            <person name="Clum A."/>
            <person name="Coughlan A.Y."/>
            <person name="Deshpande S."/>
            <person name="Douglass A.P."/>
            <person name="Hanson S.J."/>
            <person name="Klenk H.-P."/>
            <person name="Labutti K."/>
            <person name="Lapidus A."/>
            <person name="Lindquist E."/>
            <person name="Lipzen A."/>
            <person name="Meier-Kolthoff J.P."/>
            <person name="Ohm R.A."/>
            <person name="Otillar R.P."/>
            <person name="Pangilinan J."/>
            <person name="Peng Y."/>
            <person name="Rokas A."/>
            <person name="Rosa C.A."/>
            <person name="Scheuner C."/>
            <person name="Sibirny A.A."/>
            <person name="Slot J.C."/>
            <person name="Stielow J.B."/>
            <person name="Sun H."/>
            <person name="Kurtzman C.P."/>
            <person name="Blackwell M."/>
            <person name="Jeffries T.W."/>
            <person name="Grigoriev I.V."/>
        </authorList>
    </citation>
    <scope>NUCLEOTIDE SEQUENCE [LARGE SCALE GENOMIC DNA]</scope>
    <source>
        <strain evidence="3">NRRL Y-17796</strain>
    </source>
</reference>
<dbReference type="PANTHER" id="PTHR31010">
    <property type="entry name" value="RAN-SPECIFIC GTPASE-ACTIVATING PROTEIN 30-RELATED"/>
    <property type="match status" value="1"/>
</dbReference>
<dbReference type="Proteomes" id="UP000095023">
    <property type="component" value="Unassembled WGS sequence"/>
</dbReference>
<dbReference type="OrthoDB" id="512915at2759"/>
<dbReference type="GO" id="GO:0030695">
    <property type="term" value="F:GTPase regulator activity"/>
    <property type="evidence" value="ECO:0007669"/>
    <property type="project" value="TreeGrafter"/>
</dbReference>
<evidence type="ECO:0000313" key="3">
    <source>
        <dbReference type="Proteomes" id="UP000095023"/>
    </source>
</evidence>
<dbReference type="EMBL" id="KV453842">
    <property type="protein sequence ID" value="ODV91229.1"/>
    <property type="molecule type" value="Genomic_DNA"/>
</dbReference>
<proteinExistence type="predicted"/>
<dbReference type="Pfam" id="PF05508">
    <property type="entry name" value="Ran-binding"/>
    <property type="match status" value="1"/>
</dbReference>
<dbReference type="AlphaFoldDB" id="A0A1E4THL4"/>
<dbReference type="InterPro" id="IPR008812">
    <property type="entry name" value="Ran_GTP-bd-rel"/>
</dbReference>
<protein>
    <recommendedName>
        <fullName evidence="4">Ran-binding-domain-containing protein</fullName>
    </recommendedName>
</protein>